<name>A0A452XW23_AEGTS</name>
<reference evidence="2" key="2">
    <citation type="journal article" date="2017" name="Nat. Plants">
        <title>The Aegilops tauschii genome reveals multiple impacts of transposons.</title>
        <authorList>
            <person name="Zhao G."/>
            <person name="Zou C."/>
            <person name="Li K."/>
            <person name="Wang K."/>
            <person name="Li T."/>
            <person name="Gao L."/>
            <person name="Zhang X."/>
            <person name="Wang H."/>
            <person name="Yang Z."/>
            <person name="Liu X."/>
            <person name="Jiang W."/>
            <person name="Mao L."/>
            <person name="Kong X."/>
            <person name="Jiao Y."/>
            <person name="Jia J."/>
        </authorList>
    </citation>
    <scope>NUCLEOTIDE SEQUENCE [LARGE SCALE GENOMIC DNA]</scope>
    <source>
        <strain evidence="2">cv. AL8/78</strain>
    </source>
</reference>
<dbReference type="Gramene" id="AET1Gv20187300.18">
    <property type="protein sequence ID" value="AET1Gv20187300.18"/>
    <property type="gene ID" value="AET1Gv20187300"/>
</dbReference>
<dbReference type="AlphaFoldDB" id="A0A452XW23"/>
<protein>
    <submittedName>
        <fullName evidence="1">Uncharacterized protein</fullName>
    </submittedName>
</protein>
<dbReference type="EnsemblPlants" id="AET1Gv20187300.18">
    <property type="protein sequence ID" value="AET1Gv20187300.18"/>
    <property type="gene ID" value="AET1Gv20187300"/>
</dbReference>
<evidence type="ECO:0000313" key="2">
    <source>
        <dbReference type="Proteomes" id="UP000015105"/>
    </source>
</evidence>
<keyword evidence="2" id="KW-1185">Reference proteome</keyword>
<accession>A0A452XW23</accession>
<proteinExistence type="predicted"/>
<reference evidence="2" key="1">
    <citation type="journal article" date="2014" name="Science">
        <title>Ancient hybridizations among the ancestral genomes of bread wheat.</title>
        <authorList>
            <consortium name="International Wheat Genome Sequencing Consortium,"/>
            <person name="Marcussen T."/>
            <person name="Sandve S.R."/>
            <person name="Heier L."/>
            <person name="Spannagl M."/>
            <person name="Pfeifer M."/>
            <person name="Jakobsen K.S."/>
            <person name="Wulff B.B."/>
            <person name="Steuernagel B."/>
            <person name="Mayer K.F."/>
            <person name="Olsen O.A."/>
        </authorList>
    </citation>
    <scope>NUCLEOTIDE SEQUENCE [LARGE SCALE GENOMIC DNA]</scope>
    <source>
        <strain evidence="2">cv. AL8/78</strain>
    </source>
</reference>
<reference evidence="1" key="4">
    <citation type="submission" date="2019-03" db="UniProtKB">
        <authorList>
            <consortium name="EnsemblPlants"/>
        </authorList>
    </citation>
    <scope>IDENTIFICATION</scope>
</reference>
<reference evidence="1" key="5">
    <citation type="journal article" date="2021" name="G3 (Bethesda)">
        <title>Aegilops tauschii genome assembly Aet v5.0 features greater sequence contiguity and improved annotation.</title>
        <authorList>
            <person name="Wang L."/>
            <person name="Zhu T."/>
            <person name="Rodriguez J.C."/>
            <person name="Deal K.R."/>
            <person name="Dubcovsky J."/>
            <person name="McGuire P.E."/>
            <person name="Lux T."/>
            <person name="Spannagl M."/>
            <person name="Mayer K.F.X."/>
            <person name="Baldrich P."/>
            <person name="Meyers B.C."/>
            <person name="Huo N."/>
            <person name="Gu Y.Q."/>
            <person name="Zhou H."/>
            <person name="Devos K.M."/>
            <person name="Bennetzen J.L."/>
            <person name="Unver T."/>
            <person name="Budak H."/>
            <person name="Gulick P.J."/>
            <person name="Galiba G."/>
            <person name="Kalapos B."/>
            <person name="Nelson D.R."/>
            <person name="Li P."/>
            <person name="You F.M."/>
            <person name="Luo M.C."/>
            <person name="Dvorak J."/>
        </authorList>
    </citation>
    <scope>NUCLEOTIDE SEQUENCE [LARGE SCALE GENOMIC DNA]</scope>
    <source>
        <strain evidence="1">cv. AL8/78</strain>
    </source>
</reference>
<organism evidence="1 2">
    <name type="scientific">Aegilops tauschii subsp. strangulata</name>
    <name type="common">Goatgrass</name>
    <dbReference type="NCBI Taxonomy" id="200361"/>
    <lineage>
        <taxon>Eukaryota</taxon>
        <taxon>Viridiplantae</taxon>
        <taxon>Streptophyta</taxon>
        <taxon>Embryophyta</taxon>
        <taxon>Tracheophyta</taxon>
        <taxon>Spermatophyta</taxon>
        <taxon>Magnoliopsida</taxon>
        <taxon>Liliopsida</taxon>
        <taxon>Poales</taxon>
        <taxon>Poaceae</taxon>
        <taxon>BOP clade</taxon>
        <taxon>Pooideae</taxon>
        <taxon>Triticodae</taxon>
        <taxon>Triticeae</taxon>
        <taxon>Triticinae</taxon>
        <taxon>Aegilops</taxon>
    </lineage>
</organism>
<evidence type="ECO:0000313" key="1">
    <source>
        <dbReference type="EnsemblPlants" id="AET1Gv20187300.18"/>
    </source>
</evidence>
<reference evidence="1" key="3">
    <citation type="journal article" date="2017" name="Nature">
        <title>Genome sequence of the progenitor of the wheat D genome Aegilops tauschii.</title>
        <authorList>
            <person name="Luo M.C."/>
            <person name="Gu Y.Q."/>
            <person name="Puiu D."/>
            <person name="Wang H."/>
            <person name="Twardziok S.O."/>
            <person name="Deal K.R."/>
            <person name="Huo N."/>
            <person name="Zhu T."/>
            <person name="Wang L."/>
            <person name="Wang Y."/>
            <person name="McGuire P.E."/>
            <person name="Liu S."/>
            <person name="Long H."/>
            <person name="Ramasamy R.K."/>
            <person name="Rodriguez J.C."/>
            <person name="Van S.L."/>
            <person name="Yuan L."/>
            <person name="Wang Z."/>
            <person name="Xia Z."/>
            <person name="Xiao L."/>
            <person name="Anderson O.D."/>
            <person name="Ouyang S."/>
            <person name="Liang Y."/>
            <person name="Zimin A.V."/>
            <person name="Pertea G."/>
            <person name="Qi P."/>
            <person name="Bennetzen J.L."/>
            <person name="Dai X."/>
            <person name="Dawson M.W."/>
            <person name="Muller H.G."/>
            <person name="Kugler K."/>
            <person name="Rivarola-Duarte L."/>
            <person name="Spannagl M."/>
            <person name="Mayer K.F.X."/>
            <person name="Lu F.H."/>
            <person name="Bevan M.W."/>
            <person name="Leroy P."/>
            <person name="Li P."/>
            <person name="You F.M."/>
            <person name="Sun Q."/>
            <person name="Liu Z."/>
            <person name="Lyons E."/>
            <person name="Wicker T."/>
            <person name="Salzberg S.L."/>
            <person name="Devos K.M."/>
            <person name="Dvorak J."/>
        </authorList>
    </citation>
    <scope>NUCLEOTIDE SEQUENCE [LARGE SCALE GENOMIC DNA]</scope>
    <source>
        <strain evidence="1">cv. AL8/78</strain>
    </source>
</reference>
<dbReference type="Proteomes" id="UP000015105">
    <property type="component" value="Chromosome 1D"/>
</dbReference>
<sequence>MPAQFLENAHRDRVCVCVHRGECMHVCMSACVCTVLKKANLYFFPVAGPRAPMCQPLFSLNQHEDLTLSLPRGPMMVGLNKLPSETTMVG</sequence>